<dbReference type="PANTHER" id="PTHR42851">
    <property type="entry name" value="ALDOLASE-RELATED"/>
    <property type="match status" value="1"/>
</dbReference>
<feature type="domain" description="PWWP" evidence="2">
    <location>
        <begin position="751"/>
        <end position="800"/>
    </location>
</feature>
<feature type="region of interest" description="Disordered" evidence="1">
    <location>
        <begin position="145"/>
        <end position="216"/>
    </location>
</feature>
<evidence type="ECO:0000313" key="3">
    <source>
        <dbReference type="EMBL" id="KAJ0193307.1"/>
    </source>
</evidence>
<name>A0A9R1X1Z6_LACSA</name>
<evidence type="ECO:0000256" key="1">
    <source>
        <dbReference type="SAM" id="MobiDB-lite"/>
    </source>
</evidence>
<dbReference type="PANTHER" id="PTHR42851:SF4">
    <property type="entry name" value="PWWP DOMAIN-CONTAINING PROTEIN"/>
    <property type="match status" value="1"/>
</dbReference>
<keyword evidence="4" id="KW-1185">Reference proteome</keyword>
<feature type="compositionally biased region" description="Polar residues" evidence="1">
    <location>
        <begin position="201"/>
        <end position="216"/>
    </location>
</feature>
<feature type="compositionally biased region" description="Polar residues" evidence="1">
    <location>
        <begin position="1101"/>
        <end position="1112"/>
    </location>
</feature>
<feature type="compositionally biased region" description="Low complexity" evidence="1">
    <location>
        <begin position="306"/>
        <end position="318"/>
    </location>
</feature>
<dbReference type="Proteomes" id="UP000235145">
    <property type="component" value="Unassembled WGS sequence"/>
</dbReference>
<feature type="compositionally biased region" description="Polar residues" evidence="1">
    <location>
        <begin position="290"/>
        <end position="303"/>
    </location>
</feature>
<feature type="region of interest" description="Disordered" evidence="1">
    <location>
        <begin position="443"/>
        <end position="497"/>
    </location>
</feature>
<organism evidence="3 4">
    <name type="scientific">Lactuca sativa</name>
    <name type="common">Garden lettuce</name>
    <dbReference type="NCBI Taxonomy" id="4236"/>
    <lineage>
        <taxon>Eukaryota</taxon>
        <taxon>Viridiplantae</taxon>
        <taxon>Streptophyta</taxon>
        <taxon>Embryophyta</taxon>
        <taxon>Tracheophyta</taxon>
        <taxon>Spermatophyta</taxon>
        <taxon>Magnoliopsida</taxon>
        <taxon>eudicotyledons</taxon>
        <taxon>Gunneridae</taxon>
        <taxon>Pentapetalae</taxon>
        <taxon>asterids</taxon>
        <taxon>campanulids</taxon>
        <taxon>Asterales</taxon>
        <taxon>Asteraceae</taxon>
        <taxon>Cichorioideae</taxon>
        <taxon>Cichorieae</taxon>
        <taxon>Lactucinae</taxon>
        <taxon>Lactuca</taxon>
    </lineage>
</organism>
<feature type="region of interest" description="Disordered" evidence="1">
    <location>
        <begin position="1"/>
        <end position="24"/>
    </location>
</feature>
<feature type="compositionally biased region" description="Basic and acidic residues" evidence="1">
    <location>
        <begin position="465"/>
        <end position="497"/>
    </location>
</feature>
<feature type="region of interest" description="Disordered" evidence="1">
    <location>
        <begin position="965"/>
        <end position="1013"/>
    </location>
</feature>
<dbReference type="InterPro" id="IPR053063">
    <property type="entry name" value="PWWP_domain_containing_PDP"/>
</dbReference>
<feature type="compositionally biased region" description="Low complexity" evidence="1">
    <location>
        <begin position="985"/>
        <end position="995"/>
    </location>
</feature>
<feature type="region of interest" description="Disordered" evidence="1">
    <location>
        <begin position="365"/>
        <end position="409"/>
    </location>
</feature>
<dbReference type="Gene3D" id="2.30.30.140">
    <property type="match status" value="1"/>
</dbReference>
<proteinExistence type="predicted"/>
<dbReference type="CDD" id="cd05162">
    <property type="entry name" value="PWWP"/>
    <property type="match status" value="1"/>
</dbReference>
<comment type="caution">
    <text evidence="3">The sequence shown here is derived from an EMBL/GenBank/DDBJ whole genome shotgun (WGS) entry which is preliminary data.</text>
</comment>
<dbReference type="PROSITE" id="PS50812">
    <property type="entry name" value="PWWP"/>
    <property type="match status" value="1"/>
</dbReference>
<dbReference type="SUPFAM" id="SSF63748">
    <property type="entry name" value="Tudor/PWWP/MBT"/>
    <property type="match status" value="1"/>
</dbReference>
<protein>
    <recommendedName>
        <fullName evidence="2">PWWP domain-containing protein</fullName>
    </recommendedName>
</protein>
<feature type="region of interest" description="Disordered" evidence="1">
    <location>
        <begin position="283"/>
        <end position="340"/>
    </location>
</feature>
<feature type="compositionally biased region" description="Polar residues" evidence="1">
    <location>
        <begin position="13"/>
        <end position="24"/>
    </location>
</feature>
<reference evidence="3 4" key="1">
    <citation type="journal article" date="2017" name="Nat. Commun.">
        <title>Genome assembly with in vitro proximity ligation data and whole-genome triplication in lettuce.</title>
        <authorList>
            <person name="Reyes-Chin-Wo S."/>
            <person name="Wang Z."/>
            <person name="Yang X."/>
            <person name="Kozik A."/>
            <person name="Arikit S."/>
            <person name="Song C."/>
            <person name="Xia L."/>
            <person name="Froenicke L."/>
            <person name="Lavelle D.O."/>
            <person name="Truco M.J."/>
            <person name="Xia R."/>
            <person name="Zhu S."/>
            <person name="Xu C."/>
            <person name="Xu H."/>
            <person name="Xu X."/>
            <person name="Cox K."/>
            <person name="Korf I."/>
            <person name="Meyers B.C."/>
            <person name="Michelmore R.W."/>
        </authorList>
    </citation>
    <scope>NUCLEOTIDE SEQUENCE [LARGE SCALE GENOMIC DNA]</scope>
    <source>
        <strain evidence="4">cv. Salinas</strain>
        <tissue evidence="3">Seedlings</tissue>
    </source>
</reference>
<dbReference type="EMBL" id="NBSK02000008">
    <property type="protein sequence ID" value="KAJ0193307.1"/>
    <property type="molecule type" value="Genomic_DNA"/>
</dbReference>
<dbReference type="InterPro" id="IPR000313">
    <property type="entry name" value="PWWP_dom"/>
</dbReference>
<sequence>MKEHEDDVLPTVKESTATVDSTTADETVTLRGKIEGLFGERDEGEDMVVDVVGADVVVDDRGGTRVDLEGKVGINGLMEEGSTREIQSSDMDVDQVSVVEEVRVVTLEKVEVVVNDEGVKTSVEVSKEVIQENVVTTVMSAMDCDAQKSSEEPETGGGESAVRDNNRDSTKEIVEQHTESTQELADGDHVMDKTTGKESDVSNSLKFPESFTTTVNPGSRDAHVAAVKEGLFGKDEGEDGVDNQVSSTEAINEGITADNVHVSPEILEQQSGDDEMRKEILQPTVEVATNDAQDSGNGTQAGDSNAALQSLGGEAQLAGGEGEAERGLAVEQGMESAQEVADKVLDSSKILDSATKVDGLVVEEGLAGKGEAQDGVSKDPSSESTDNPNVEEGLTEKQATESVQEVADVDSTKILESVSKVDKVIVEEVLDGKDKTQDVILSGGVNAGTGEGSVIENAQNSEVTMSKEETSHSTTEVRIDNDQKSGIDTTDKKEESERSLVKEIVEQPVSSIQEVVDKDHVMDEKPEKEVEVLDLAKVQESSTMVVDQKTEVDPTPKDESLHTTIEVMTADASHKSLNVANEVTTAENLPNPEVQVSSVGGILVENQILNVDTEMKVSQTFEEVNHATSHADYGEDAGMDIDEVLGWKDEIPGIDSLHSQEKDQDFKIHTDPEANFEHGLSKPLVYEHRVQVNDDAEEHTDFCRQQETETLEVEQSTLTDDVSEPLDNETSVSFHQSCYFHPPENEGEFSASDLVWGKVRSHPWWPGQIFDPSDASDKAMKYHKKDRFLVGYFGDRTFAWNDSTVLKPFRAKFSQIEKQTNSEAFNNALHCALEEVSRRVELGLACSCTPHDIYKKIECQIVENAGIKKESSKRHGMDKTALVTSFEPDKLIDYVRLLAKSPYDENDKMDLVMAKAQLLSCARYKGYRQLSEFQFCGTLLEDSSELTQGADQVIKKERIFSDLKVDPTYYPGNNEEGSRKRKASDSNSNSNSDVSVPEKRPTLETVTPSPKPSFKVGELIQRVANQLSDKNVEPVDQTVGLSHSVQSPVNMVNPVNPQANLPEMLSQLQLTAQDPMKGYTFLNTIIPFFYSHRAAVFSKSLKQNSSTPGRVNNETRKRKPSNENDPEDFEFDDVNDSYWTDRIIQNHPEDLQLQPTVVVHDNNQNGGVEHPHQIVAYEEKQKPVKQSRRSNKKRFFSSNHEIEAKEQSELIERRRLNLATEVLMKFTEGIYFPSEIHLNKMFRRFGPLMESETEVDRQSGRARVVFKKCSDAEVAHSSAGKFNIFGSIVVNYELNYTPLISYKPLPLPLAHEPAADACYF</sequence>
<evidence type="ECO:0000259" key="2">
    <source>
        <dbReference type="PROSITE" id="PS50812"/>
    </source>
</evidence>
<dbReference type="Pfam" id="PF00855">
    <property type="entry name" value="PWWP"/>
    <property type="match status" value="1"/>
</dbReference>
<dbReference type="SMART" id="SM00293">
    <property type="entry name" value="PWWP"/>
    <property type="match status" value="1"/>
</dbReference>
<accession>A0A9R1X1Z6</accession>
<gene>
    <name evidence="3" type="ORF">LSAT_V11C800396570</name>
</gene>
<evidence type="ECO:0000313" key="4">
    <source>
        <dbReference type="Proteomes" id="UP000235145"/>
    </source>
</evidence>
<feature type="compositionally biased region" description="Basic and acidic residues" evidence="1">
    <location>
        <begin position="161"/>
        <end position="200"/>
    </location>
</feature>
<feature type="region of interest" description="Disordered" evidence="1">
    <location>
        <begin position="1101"/>
        <end position="1132"/>
    </location>
</feature>